<evidence type="ECO:0000256" key="3">
    <source>
        <dbReference type="ARBA" id="ARBA00022630"/>
    </source>
</evidence>
<dbReference type="PANTHER" id="PTHR22749:SF6">
    <property type="entry name" value="RIBOFLAVIN KINASE"/>
    <property type="match status" value="1"/>
</dbReference>
<evidence type="ECO:0000256" key="5">
    <source>
        <dbReference type="ARBA" id="ARBA00022679"/>
    </source>
</evidence>
<dbReference type="AlphaFoldDB" id="A0ABD3IFR9"/>
<dbReference type="Gene3D" id="3.40.50.1000">
    <property type="entry name" value="HAD superfamily/HAD-like"/>
    <property type="match status" value="1"/>
</dbReference>
<dbReference type="InterPro" id="IPR023465">
    <property type="entry name" value="Riboflavin_kinase_dom_sf"/>
</dbReference>
<dbReference type="InterPro" id="IPR036412">
    <property type="entry name" value="HAD-like_sf"/>
</dbReference>
<evidence type="ECO:0000259" key="8">
    <source>
        <dbReference type="SMART" id="SM00904"/>
    </source>
</evidence>
<keyword evidence="4" id="KW-0288">FMN</keyword>
<accession>A0ABD3IFR9</accession>
<dbReference type="PANTHER" id="PTHR22749">
    <property type="entry name" value="RIBOFLAVIN KINASE/FMN ADENYLYLTRANSFERASE"/>
    <property type="match status" value="1"/>
</dbReference>
<keyword evidence="7" id="KW-0067">ATP-binding</keyword>
<evidence type="ECO:0000256" key="6">
    <source>
        <dbReference type="ARBA" id="ARBA00022741"/>
    </source>
</evidence>
<evidence type="ECO:0000256" key="1">
    <source>
        <dbReference type="ARBA" id="ARBA00005201"/>
    </source>
</evidence>
<dbReference type="SMART" id="SM00904">
    <property type="entry name" value="Flavokinase"/>
    <property type="match status" value="1"/>
</dbReference>
<feature type="domain" description="Riboflavin kinase" evidence="8">
    <location>
        <begin position="307"/>
        <end position="440"/>
    </location>
</feature>
<sequence length="474" mass="51896">MAVSSEESNGVLTNGITHVILDLDGTLLDTGLSLNPACFTQELIPEAATTLEFKFYLLISGHGVDCLVVVSCLPHFPVPWSFVDLLVSSSSDFLSFKKLVEESCIIVVNSYGKTWDGRGASNRFGKRPLEAASALIEDYDLPCTPEEVYAQTSEFLDRSWSRAKALPGAVRLITYLRTHSIPVAVASSSPAANIKKKLSYQKDWTEVLSIFVSGDQVKLGKPSPEIFLEAAKRLNAEPSNCLVIEDAPVGVTAAKAAGMKVVAVPSLPGKSTRELYSAADHILSSLLDLRPEIWGLPPFHDWIEDTLPIEPWYIGGEVIKGYGRGSKVLGIPTANLPTAAFSGQLADHVCGIYLGWAGLAGKGVYKMVMSVGWNPYFDNSQKTVEPWLLHEFPEDFYGEQLRLIVVGYIRPEASLANFPSLEALIERIHEDGRIAKRALDAKVYSHFQGDAYLTFGNVNEEPVTNRTGDFIKQE</sequence>
<dbReference type="InterPro" id="IPR015865">
    <property type="entry name" value="Riboflavin_kinase_bac/euk"/>
</dbReference>
<keyword evidence="10" id="KW-1185">Reference proteome</keyword>
<dbReference type="GO" id="GO:0008531">
    <property type="term" value="F:riboflavin kinase activity"/>
    <property type="evidence" value="ECO:0007669"/>
    <property type="project" value="UniProtKB-EC"/>
</dbReference>
<dbReference type="Gene3D" id="2.40.30.30">
    <property type="entry name" value="Riboflavin kinase-like"/>
    <property type="match status" value="1"/>
</dbReference>
<dbReference type="EMBL" id="JBJQOH010000001">
    <property type="protein sequence ID" value="KAL3701225.1"/>
    <property type="molecule type" value="Genomic_DNA"/>
</dbReference>
<comment type="pathway">
    <text evidence="1">Cofactor biosynthesis; FMN biosynthesis; FMN from riboflavin (ATP route): step 1/1.</text>
</comment>
<dbReference type="Proteomes" id="UP001633002">
    <property type="component" value="Unassembled WGS sequence"/>
</dbReference>
<keyword evidence="3" id="KW-0285">Flavoprotein</keyword>
<comment type="caution">
    <text evidence="9">The sequence shown here is derived from an EMBL/GenBank/DDBJ whole genome shotgun (WGS) entry which is preliminary data.</text>
</comment>
<dbReference type="EC" id="2.7.1.26" evidence="2"/>
<name>A0ABD3IFR9_9MARC</name>
<dbReference type="InterPro" id="IPR023468">
    <property type="entry name" value="Riboflavin_kinase"/>
</dbReference>
<dbReference type="FunFam" id="2.40.30.30:FF:000005">
    <property type="entry name" value="Haloacid dehalogenase-like hydrolase domain-containing protein 1A"/>
    <property type="match status" value="1"/>
</dbReference>
<dbReference type="Pfam" id="PF00702">
    <property type="entry name" value="Hydrolase"/>
    <property type="match status" value="1"/>
</dbReference>
<dbReference type="FunFam" id="3.40.50.1000:FF:000119">
    <property type="entry name" value="Bifunctional riboflavin kinase/FMN phosphatase"/>
    <property type="match status" value="1"/>
</dbReference>
<dbReference type="SFLD" id="SFLDS00003">
    <property type="entry name" value="Haloacid_Dehalogenase"/>
    <property type="match status" value="1"/>
</dbReference>
<organism evidence="9 10">
    <name type="scientific">Riccia sorocarpa</name>
    <dbReference type="NCBI Taxonomy" id="122646"/>
    <lineage>
        <taxon>Eukaryota</taxon>
        <taxon>Viridiplantae</taxon>
        <taxon>Streptophyta</taxon>
        <taxon>Embryophyta</taxon>
        <taxon>Marchantiophyta</taxon>
        <taxon>Marchantiopsida</taxon>
        <taxon>Marchantiidae</taxon>
        <taxon>Marchantiales</taxon>
        <taxon>Ricciaceae</taxon>
        <taxon>Riccia</taxon>
    </lineage>
</organism>
<dbReference type="Gene3D" id="1.10.150.240">
    <property type="entry name" value="Putative phosphatase, domain 2"/>
    <property type="match status" value="1"/>
</dbReference>
<evidence type="ECO:0000256" key="7">
    <source>
        <dbReference type="ARBA" id="ARBA00022840"/>
    </source>
</evidence>
<dbReference type="GO" id="GO:0005524">
    <property type="term" value="F:ATP binding"/>
    <property type="evidence" value="ECO:0007669"/>
    <property type="project" value="UniProtKB-KW"/>
</dbReference>
<dbReference type="InterPro" id="IPR023214">
    <property type="entry name" value="HAD_sf"/>
</dbReference>
<dbReference type="InterPro" id="IPR006439">
    <property type="entry name" value="HAD-SF_hydro_IA"/>
</dbReference>
<reference evidence="9 10" key="1">
    <citation type="submission" date="2024-09" db="EMBL/GenBank/DDBJ databases">
        <title>Chromosome-scale assembly of Riccia sorocarpa.</title>
        <authorList>
            <person name="Paukszto L."/>
        </authorList>
    </citation>
    <scope>NUCLEOTIDE SEQUENCE [LARGE SCALE GENOMIC DNA]</scope>
    <source>
        <strain evidence="9">LP-2024</strain>
        <tissue evidence="9">Aerial parts of the thallus</tissue>
    </source>
</reference>
<dbReference type="SUPFAM" id="SSF82114">
    <property type="entry name" value="Riboflavin kinase-like"/>
    <property type="match status" value="1"/>
</dbReference>
<dbReference type="InterPro" id="IPR023198">
    <property type="entry name" value="PGP-like_dom2"/>
</dbReference>
<evidence type="ECO:0000256" key="2">
    <source>
        <dbReference type="ARBA" id="ARBA00012105"/>
    </source>
</evidence>
<keyword evidence="5" id="KW-0808">Transferase</keyword>
<dbReference type="Pfam" id="PF01687">
    <property type="entry name" value="Flavokinase"/>
    <property type="match status" value="1"/>
</dbReference>
<dbReference type="NCBIfam" id="TIGR01509">
    <property type="entry name" value="HAD-SF-IA-v3"/>
    <property type="match status" value="1"/>
</dbReference>
<protein>
    <recommendedName>
        <fullName evidence="2">riboflavin kinase</fullName>
        <ecNumber evidence="2">2.7.1.26</ecNumber>
    </recommendedName>
</protein>
<evidence type="ECO:0000256" key="4">
    <source>
        <dbReference type="ARBA" id="ARBA00022643"/>
    </source>
</evidence>
<dbReference type="SUPFAM" id="SSF56784">
    <property type="entry name" value="HAD-like"/>
    <property type="match status" value="1"/>
</dbReference>
<proteinExistence type="predicted"/>
<evidence type="ECO:0000313" key="10">
    <source>
        <dbReference type="Proteomes" id="UP001633002"/>
    </source>
</evidence>
<evidence type="ECO:0000313" key="9">
    <source>
        <dbReference type="EMBL" id="KAL3701225.1"/>
    </source>
</evidence>
<dbReference type="SFLD" id="SFLDG01129">
    <property type="entry name" value="C1.5:_HAD__Beta-PGM__Phosphata"/>
    <property type="match status" value="1"/>
</dbReference>
<keyword evidence="6" id="KW-0547">Nucleotide-binding</keyword>
<gene>
    <name evidence="9" type="ORF">R1sor_019247</name>
</gene>